<keyword evidence="2" id="KW-0238">DNA-binding</keyword>
<dbReference type="AlphaFoldDB" id="A0A2M8IZQ2"/>
<feature type="domain" description="HTH marR-type" evidence="4">
    <location>
        <begin position="1"/>
        <end position="167"/>
    </location>
</feature>
<dbReference type="OrthoDB" id="8906692at2"/>
<sequence length="172" mass="19351">MTRMTRSHRAVQPDGRLAEPTRLNAQGRRVIDIDTYVPYFLIAVNAILSRSASARYQRDFNVGVTEWRVLSWLATEPGIPAARICEVIALDKAAVSRAVARLTEMELIDAVPSPTDPRKRSLSLNPAGYDLHDRILEAALQREAVLIDGVDPDDLNAFLRVMRLLHRNVQRL</sequence>
<protein>
    <submittedName>
        <fullName evidence="5">MarR family transcriptional regulator</fullName>
    </submittedName>
</protein>
<dbReference type="InterPro" id="IPR036390">
    <property type="entry name" value="WH_DNA-bd_sf"/>
</dbReference>
<evidence type="ECO:0000256" key="1">
    <source>
        <dbReference type="ARBA" id="ARBA00023015"/>
    </source>
</evidence>
<dbReference type="SMART" id="SM00347">
    <property type="entry name" value="HTH_MARR"/>
    <property type="match status" value="1"/>
</dbReference>
<dbReference type="Proteomes" id="UP000231553">
    <property type="component" value="Unassembled WGS sequence"/>
</dbReference>
<name>A0A2M8IZQ2_9RHOB</name>
<dbReference type="SUPFAM" id="SSF46785">
    <property type="entry name" value="Winged helix' DNA-binding domain"/>
    <property type="match status" value="1"/>
</dbReference>
<dbReference type="GO" id="GO:0003700">
    <property type="term" value="F:DNA-binding transcription factor activity"/>
    <property type="evidence" value="ECO:0007669"/>
    <property type="project" value="InterPro"/>
</dbReference>
<dbReference type="Gene3D" id="1.10.10.10">
    <property type="entry name" value="Winged helix-like DNA-binding domain superfamily/Winged helix DNA-binding domain"/>
    <property type="match status" value="1"/>
</dbReference>
<keyword evidence="6" id="KW-1185">Reference proteome</keyword>
<keyword evidence="1" id="KW-0805">Transcription regulation</keyword>
<dbReference type="PANTHER" id="PTHR35790">
    <property type="entry name" value="HTH-TYPE TRANSCRIPTIONAL REGULATOR PCHR"/>
    <property type="match status" value="1"/>
</dbReference>
<evidence type="ECO:0000256" key="2">
    <source>
        <dbReference type="ARBA" id="ARBA00023125"/>
    </source>
</evidence>
<comment type="caution">
    <text evidence="5">The sequence shown here is derived from an EMBL/GenBank/DDBJ whole genome shotgun (WGS) entry which is preliminary data.</text>
</comment>
<keyword evidence="3" id="KW-0804">Transcription</keyword>
<evidence type="ECO:0000256" key="3">
    <source>
        <dbReference type="ARBA" id="ARBA00023163"/>
    </source>
</evidence>
<dbReference type="InterPro" id="IPR000835">
    <property type="entry name" value="HTH_MarR-typ"/>
</dbReference>
<dbReference type="InterPro" id="IPR036388">
    <property type="entry name" value="WH-like_DNA-bd_sf"/>
</dbReference>
<dbReference type="GO" id="GO:0003677">
    <property type="term" value="F:DNA binding"/>
    <property type="evidence" value="ECO:0007669"/>
    <property type="project" value="UniProtKB-KW"/>
</dbReference>
<dbReference type="PROSITE" id="PS50995">
    <property type="entry name" value="HTH_MARR_2"/>
    <property type="match status" value="1"/>
</dbReference>
<dbReference type="InterPro" id="IPR052067">
    <property type="entry name" value="Metal_resp_HTH_trans_reg"/>
</dbReference>
<dbReference type="Pfam" id="PF12802">
    <property type="entry name" value="MarR_2"/>
    <property type="match status" value="1"/>
</dbReference>
<dbReference type="EMBL" id="PGTB01000062">
    <property type="protein sequence ID" value="PJE35997.1"/>
    <property type="molecule type" value="Genomic_DNA"/>
</dbReference>
<accession>A0A2M8IZQ2</accession>
<evidence type="ECO:0000313" key="6">
    <source>
        <dbReference type="Proteomes" id="UP000231553"/>
    </source>
</evidence>
<reference evidence="5 6" key="1">
    <citation type="journal article" date="2018" name="Int. J. Syst. Evol. Microbiol.">
        <title>Pseudooceanicola lipolyticus sp. nov., a marine alphaproteobacterium, reclassification of Oceanicola flagellatus as Pseudooceanicola flagellatus comb. nov. and emended description of the genus Pseudooceanicola.</title>
        <authorList>
            <person name="Huang M.-M."/>
            <person name="Guo L.-L."/>
            <person name="Wu Y.-H."/>
            <person name="Lai Q.-L."/>
            <person name="Shao Z.-Z."/>
            <person name="Wang C.-S."/>
            <person name="Wu M."/>
            <person name="Xu X.-W."/>
        </authorList>
    </citation>
    <scope>NUCLEOTIDE SEQUENCE [LARGE SCALE GENOMIC DNA]</scope>
    <source>
        <strain evidence="5 6">157</strain>
    </source>
</reference>
<organism evidence="5 6">
    <name type="scientific">Pseudooceanicola lipolyticus</name>
    <dbReference type="NCBI Taxonomy" id="2029104"/>
    <lineage>
        <taxon>Bacteria</taxon>
        <taxon>Pseudomonadati</taxon>
        <taxon>Pseudomonadota</taxon>
        <taxon>Alphaproteobacteria</taxon>
        <taxon>Rhodobacterales</taxon>
        <taxon>Paracoccaceae</taxon>
        <taxon>Pseudooceanicola</taxon>
    </lineage>
</organism>
<evidence type="ECO:0000313" key="5">
    <source>
        <dbReference type="EMBL" id="PJE35997.1"/>
    </source>
</evidence>
<gene>
    <name evidence="5" type="ORF">CVM52_14435</name>
</gene>
<proteinExistence type="predicted"/>
<dbReference type="PANTHER" id="PTHR35790:SF4">
    <property type="entry name" value="HTH-TYPE TRANSCRIPTIONAL REGULATOR PCHR"/>
    <property type="match status" value="1"/>
</dbReference>
<evidence type="ECO:0000259" key="4">
    <source>
        <dbReference type="PROSITE" id="PS50995"/>
    </source>
</evidence>